<dbReference type="Gene3D" id="3.30.1380.10">
    <property type="match status" value="1"/>
</dbReference>
<dbReference type="KEGG" id="sals:SLNWT_1186"/>
<dbReference type="Pfam" id="PF13671">
    <property type="entry name" value="AAA_33"/>
    <property type="match status" value="1"/>
</dbReference>
<dbReference type="AlphaFoldDB" id="A0A0B5ETX5"/>
<dbReference type="GO" id="GO:0032259">
    <property type="term" value="P:methylation"/>
    <property type="evidence" value="ECO:0007669"/>
    <property type="project" value="UniProtKB-KW"/>
</dbReference>
<gene>
    <name evidence="20" type="ORF">SLNWT_1186</name>
</gene>
<name>A0A0B5ETX5_STRA4</name>
<keyword evidence="15" id="KW-0482">Metalloprotease</keyword>
<dbReference type="PANTHER" id="PTHR11579">
    <property type="entry name" value="PROTEIN-L-ISOASPARTATE O-METHYLTRANSFERASE"/>
    <property type="match status" value="1"/>
</dbReference>
<keyword evidence="14" id="KW-0224">Dipeptidase</keyword>
<evidence type="ECO:0000256" key="15">
    <source>
        <dbReference type="ARBA" id="ARBA00023049"/>
    </source>
</evidence>
<evidence type="ECO:0000256" key="6">
    <source>
        <dbReference type="ARBA" id="ARBA00022490"/>
    </source>
</evidence>
<dbReference type="GO" id="GO:0160237">
    <property type="term" value="F:D-Ala-D-Ala dipeptidase activity"/>
    <property type="evidence" value="ECO:0007669"/>
    <property type="project" value="UniProtKB-EC"/>
</dbReference>
<protein>
    <recommendedName>
        <fullName evidence="5">Protein-L-isoaspartate O-methyltransferase</fullName>
        <ecNumber evidence="4">2.1.1.77</ecNumber>
    </recommendedName>
    <alternativeName>
        <fullName evidence="19">L-isoaspartyl protein carboxyl methyltransferase</fullName>
    </alternativeName>
    <alternativeName>
        <fullName evidence="17">Protein L-isoaspartyl methyltransferase</fullName>
    </alternativeName>
    <alternativeName>
        <fullName evidence="18">Protein-beta-aspartate methyltransferase</fullName>
    </alternativeName>
</protein>
<evidence type="ECO:0000256" key="1">
    <source>
        <dbReference type="ARBA" id="ARBA00001362"/>
    </source>
</evidence>
<dbReference type="GO" id="GO:0046872">
    <property type="term" value="F:metal ion binding"/>
    <property type="evidence" value="ECO:0007669"/>
    <property type="project" value="UniProtKB-KW"/>
</dbReference>
<evidence type="ECO:0000256" key="11">
    <source>
        <dbReference type="ARBA" id="ARBA00022723"/>
    </source>
</evidence>
<dbReference type="Proteomes" id="UP000031523">
    <property type="component" value="Chromosome"/>
</dbReference>
<keyword evidence="7" id="KW-0489">Methyltransferase</keyword>
<reference evidence="20 21" key="1">
    <citation type="submission" date="2015-01" db="EMBL/GenBank/DDBJ databases">
        <title>Enhanced salinomycin production by adjusting the supply of polyketide extender units in Streptomyce albus DSM 41398.</title>
        <authorList>
            <person name="Lu C."/>
        </authorList>
    </citation>
    <scope>NUCLEOTIDE SEQUENCE [LARGE SCALE GENOMIC DNA]</scope>
    <source>
        <strain evidence="21">ATCC 21838 / DSM 41398 / FERM P-419 / JCM 4703 / NBRC 107858</strain>
    </source>
</reference>
<evidence type="ECO:0000256" key="18">
    <source>
        <dbReference type="ARBA" id="ARBA00031323"/>
    </source>
</evidence>
<evidence type="ECO:0000256" key="3">
    <source>
        <dbReference type="ARBA" id="ARBA00005369"/>
    </source>
</evidence>
<evidence type="ECO:0000256" key="7">
    <source>
        <dbReference type="ARBA" id="ARBA00022603"/>
    </source>
</evidence>
<evidence type="ECO:0000256" key="2">
    <source>
        <dbReference type="ARBA" id="ARBA00004496"/>
    </source>
</evidence>
<dbReference type="Gene3D" id="3.40.50.300">
    <property type="entry name" value="P-loop containing nucleotide triphosphate hydrolases"/>
    <property type="match status" value="1"/>
</dbReference>
<keyword evidence="11" id="KW-0479">Metal-binding</keyword>
<dbReference type="GO" id="GO:0071555">
    <property type="term" value="P:cell wall organization"/>
    <property type="evidence" value="ECO:0007669"/>
    <property type="project" value="UniProtKB-KW"/>
</dbReference>
<dbReference type="PANTHER" id="PTHR11579:SF0">
    <property type="entry name" value="PROTEIN-L-ISOASPARTATE(D-ASPARTATE) O-METHYLTRANSFERASE"/>
    <property type="match status" value="1"/>
</dbReference>
<dbReference type="InterPro" id="IPR027573">
    <property type="entry name" value="Methyltran_FxLD"/>
</dbReference>
<dbReference type="EC" id="2.1.1.77" evidence="4"/>
<evidence type="ECO:0000256" key="9">
    <source>
        <dbReference type="ARBA" id="ARBA00022679"/>
    </source>
</evidence>
<keyword evidence="16" id="KW-0961">Cell wall biogenesis/degradation</keyword>
<evidence type="ECO:0000256" key="8">
    <source>
        <dbReference type="ARBA" id="ARBA00022670"/>
    </source>
</evidence>
<evidence type="ECO:0000256" key="17">
    <source>
        <dbReference type="ARBA" id="ARBA00030757"/>
    </source>
</evidence>
<dbReference type="GO" id="GO:0005737">
    <property type="term" value="C:cytoplasm"/>
    <property type="evidence" value="ECO:0007669"/>
    <property type="project" value="UniProtKB-SubCell"/>
</dbReference>
<dbReference type="GO" id="GO:0008237">
    <property type="term" value="F:metallopeptidase activity"/>
    <property type="evidence" value="ECO:0007669"/>
    <property type="project" value="UniProtKB-KW"/>
</dbReference>
<dbReference type="Pfam" id="PF01135">
    <property type="entry name" value="PCMT"/>
    <property type="match status" value="1"/>
</dbReference>
<keyword evidence="10" id="KW-0949">S-adenosyl-L-methionine</keyword>
<evidence type="ECO:0000313" key="20">
    <source>
        <dbReference type="EMBL" id="AJE81562.1"/>
    </source>
</evidence>
<keyword evidence="6" id="KW-0963">Cytoplasm</keyword>
<dbReference type="CDD" id="cd02440">
    <property type="entry name" value="AdoMet_MTases"/>
    <property type="match status" value="1"/>
</dbReference>
<evidence type="ECO:0000256" key="10">
    <source>
        <dbReference type="ARBA" id="ARBA00022691"/>
    </source>
</evidence>
<keyword evidence="9" id="KW-0808">Transferase</keyword>
<accession>A0A0B5ETX5</accession>
<dbReference type="GO" id="GO:0004719">
    <property type="term" value="F:protein-L-isoaspartate (D-aspartate) O-methyltransferase activity"/>
    <property type="evidence" value="ECO:0007669"/>
    <property type="project" value="UniProtKB-EC"/>
</dbReference>
<comment type="catalytic activity">
    <reaction evidence="1">
        <text>D-alanyl-D-alanine + H2O = 2 D-alanine</text>
        <dbReference type="Rhea" id="RHEA:20661"/>
        <dbReference type="ChEBI" id="CHEBI:15377"/>
        <dbReference type="ChEBI" id="CHEBI:57416"/>
        <dbReference type="ChEBI" id="CHEBI:57822"/>
        <dbReference type="EC" id="3.4.13.22"/>
    </reaction>
</comment>
<evidence type="ECO:0000256" key="13">
    <source>
        <dbReference type="ARBA" id="ARBA00022833"/>
    </source>
</evidence>
<dbReference type="InterPro" id="IPR000755">
    <property type="entry name" value="A_A_dipeptidase"/>
</dbReference>
<evidence type="ECO:0000256" key="14">
    <source>
        <dbReference type="ARBA" id="ARBA00022997"/>
    </source>
</evidence>
<evidence type="ECO:0000256" key="5">
    <source>
        <dbReference type="ARBA" id="ARBA00013346"/>
    </source>
</evidence>
<dbReference type="SUPFAM" id="SSF53335">
    <property type="entry name" value="S-adenosyl-L-methionine-dependent methyltransferases"/>
    <property type="match status" value="1"/>
</dbReference>
<dbReference type="NCBIfam" id="TIGR04364">
    <property type="entry name" value="methyltran_FxLD"/>
    <property type="match status" value="1"/>
</dbReference>
<dbReference type="GO" id="GO:0006508">
    <property type="term" value="P:proteolysis"/>
    <property type="evidence" value="ECO:0007669"/>
    <property type="project" value="UniProtKB-KW"/>
</dbReference>
<comment type="subcellular location">
    <subcellularLocation>
        <location evidence="2">Cytoplasm</location>
    </subcellularLocation>
</comment>
<dbReference type="SUPFAM" id="SSF52540">
    <property type="entry name" value="P-loop containing nucleoside triphosphate hydrolases"/>
    <property type="match status" value="1"/>
</dbReference>
<dbReference type="InterPro" id="IPR000682">
    <property type="entry name" value="PCMT"/>
</dbReference>
<evidence type="ECO:0000256" key="12">
    <source>
        <dbReference type="ARBA" id="ARBA00022801"/>
    </source>
</evidence>
<dbReference type="EMBL" id="CP010519">
    <property type="protein sequence ID" value="AJE81562.1"/>
    <property type="molecule type" value="Genomic_DNA"/>
</dbReference>
<keyword evidence="8" id="KW-0645">Protease</keyword>
<dbReference type="Gene3D" id="3.40.50.150">
    <property type="entry name" value="Vaccinia Virus protein VP39"/>
    <property type="match status" value="1"/>
</dbReference>
<proteinExistence type="inferred from homology"/>
<dbReference type="InterPro" id="IPR009045">
    <property type="entry name" value="Zn_M74/Hedgehog-like"/>
</dbReference>
<organism evidence="20 21">
    <name type="scientific">Streptomyces albus (strain ATCC 21838 / DSM 41398 / FERM P-419 / JCM 4703 / NBRC 107858)</name>
    <dbReference type="NCBI Taxonomy" id="1081613"/>
    <lineage>
        <taxon>Bacteria</taxon>
        <taxon>Bacillati</taxon>
        <taxon>Actinomycetota</taxon>
        <taxon>Actinomycetes</taxon>
        <taxon>Kitasatosporales</taxon>
        <taxon>Streptomycetaceae</taxon>
        <taxon>Streptomyces</taxon>
    </lineage>
</organism>
<dbReference type="InterPro" id="IPR027417">
    <property type="entry name" value="P-loop_NTPase"/>
</dbReference>
<keyword evidence="13" id="KW-0862">Zinc</keyword>
<sequence length="840" mass="91404">MTTPPTTDVSDASELRRQLVEQLQTAQHIRSAAVERAFRTVPRHTFAPETAVEAAYANDIVATRRRDDGTVTSSISAPWLQADMLESARIQPGHRVLEIGSGGYNAALIAELVGPTGHVTTLDIDPAVTERAVCFLAEAGYDTVNVVTTDAEHLPAEVVPEGGFDAIIVTVDTWDLPWIDAMAEGGRLVAPLRLHGYHWAIGFTKANGVLRSDEPLVVCGFVAMQGDGAWNRNRRTVPGTGVHLSWEDGTPLPVDQLTPALTHEPTVTRTGITVGGQEPFDLLQLYLAGALPGFCRLEANPDSDHQILNPPPPHWPAAAIVRGTSLARMTHERIGDGDDGKGRYEFVVQGYGDQGHLAAQEMAERVKTWHRIHRGARCPLVTVRPAVDGAPAGLDGNPHVFAKKHTSVSVDWPIAPVAVGEPETANAPSRVPASSATGRPDTRLVVIRGNSASGKSSVAQGLRDHYGRGVAIVGQDVIRRNVLREHDTTGGTNIALLGRIARHALDAGFHVVLEGILYADRYSHMVSSLLRDHRGVSACYYLDVPLEATLARHTSKADAAYLEQVTDTHLTSWYRELDLLPGGLETVIPADSTLQETVARIVRDTDLTAATPGRPPQRKPSQGDSMNLVLMSDPQVAEILVRECGEPLVDVRDHDLRVDPRKQDPLGAYAHVRQGVLARLKHARSLLPAGIDLLFIEGYRPLALQRRYFTEYRDELAAAQPNWTPEQLHQAASRYVSPPEIAPHSAGAAVDVTLVDQDGHELDLGTRVNASPEESDGACFTHAPNLSDQARHHRTLLLSAMESAGFTNYGTEFWHFSAADRYDALMRREPYARYGPIELP</sequence>
<dbReference type="CDD" id="cd14843">
    <property type="entry name" value="D-Ala-D-Ala_dipeptidase_like"/>
    <property type="match status" value="1"/>
</dbReference>
<comment type="similarity">
    <text evidence="3">Belongs to the methyltransferase superfamily. L-isoaspartyl/D-aspartyl protein methyltransferase family.</text>
</comment>
<dbReference type="SUPFAM" id="SSF55166">
    <property type="entry name" value="Hedgehog/DD-peptidase"/>
    <property type="match status" value="1"/>
</dbReference>
<evidence type="ECO:0000256" key="4">
    <source>
        <dbReference type="ARBA" id="ARBA00011890"/>
    </source>
</evidence>
<evidence type="ECO:0000256" key="19">
    <source>
        <dbReference type="ARBA" id="ARBA00031350"/>
    </source>
</evidence>
<keyword evidence="12" id="KW-0378">Hydrolase</keyword>
<dbReference type="Pfam" id="PF01427">
    <property type="entry name" value="Peptidase_M15"/>
    <property type="match status" value="1"/>
</dbReference>
<evidence type="ECO:0000313" key="21">
    <source>
        <dbReference type="Proteomes" id="UP000031523"/>
    </source>
</evidence>
<keyword evidence="21" id="KW-1185">Reference proteome</keyword>
<evidence type="ECO:0000256" key="16">
    <source>
        <dbReference type="ARBA" id="ARBA00023316"/>
    </source>
</evidence>
<dbReference type="InterPro" id="IPR029063">
    <property type="entry name" value="SAM-dependent_MTases_sf"/>
</dbReference>